<evidence type="ECO:0000256" key="6">
    <source>
        <dbReference type="ARBA" id="ARBA00022676"/>
    </source>
</evidence>
<dbReference type="EMBL" id="CAJHOF010000024">
    <property type="protein sequence ID" value="CAD7289739.1"/>
    <property type="molecule type" value="Genomic_DNA"/>
</dbReference>
<reference evidence="14 15" key="1">
    <citation type="submission" date="2020-11" db="EMBL/GenBank/DDBJ databases">
        <authorList>
            <person name="Peeters C."/>
        </authorList>
    </citation>
    <scope>NUCLEOTIDE SEQUENCE [LARGE SCALE GENOMIC DNA]</scope>
    <source>
        <strain evidence="14 15">LMG 7974</strain>
    </source>
</reference>
<dbReference type="InterPro" id="IPR011815">
    <property type="entry name" value="PBP_1c"/>
</dbReference>
<protein>
    <recommendedName>
        <fullName evidence="10">peptidoglycan glycosyltransferase</fullName>
        <ecNumber evidence="10">2.4.99.28</ecNumber>
    </recommendedName>
</protein>
<evidence type="ECO:0000259" key="12">
    <source>
        <dbReference type="Pfam" id="PF00905"/>
    </source>
</evidence>
<dbReference type="SUPFAM" id="SSF56601">
    <property type="entry name" value="beta-lactamase/transpeptidase-like"/>
    <property type="match status" value="1"/>
</dbReference>
<comment type="catalytic activity">
    <reaction evidence="11">
        <text>[GlcNAc-(1-&gt;4)-Mur2Ac(oyl-L-Ala-gamma-D-Glu-L-Lys-D-Ala-D-Ala)](n)-di-trans,octa-cis-undecaprenyl diphosphate + beta-D-GlcNAc-(1-&gt;4)-Mur2Ac(oyl-L-Ala-gamma-D-Glu-L-Lys-D-Ala-D-Ala)-di-trans,octa-cis-undecaprenyl diphosphate = [GlcNAc-(1-&gt;4)-Mur2Ac(oyl-L-Ala-gamma-D-Glu-L-Lys-D-Ala-D-Ala)](n+1)-di-trans,octa-cis-undecaprenyl diphosphate + di-trans,octa-cis-undecaprenyl diphosphate + H(+)</text>
        <dbReference type="Rhea" id="RHEA:23708"/>
        <dbReference type="Rhea" id="RHEA-COMP:9602"/>
        <dbReference type="Rhea" id="RHEA-COMP:9603"/>
        <dbReference type="ChEBI" id="CHEBI:15378"/>
        <dbReference type="ChEBI" id="CHEBI:58405"/>
        <dbReference type="ChEBI" id="CHEBI:60033"/>
        <dbReference type="ChEBI" id="CHEBI:78435"/>
        <dbReference type="EC" id="2.4.99.28"/>
    </reaction>
</comment>
<dbReference type="InterPro" id="IPR050396">
    <property type="entry name" value="Glycosyltr_51/Transpeptidase"/>
</dbReference>
<keyword evidence="4" id="KW-0121">Carboxypeptidase</keyword>
<evidence type="ECO:0000256" key="10">
    <source>
        <dbReference type="ARBA" id="ARBA00044770"/>
    </source>
</evidence>
<evidence type="ECO:0000256" key="5">
    <source>
        <dbReference type="ARBA" id="ARBA00022670"/>
    </source>
</evidence>
<dbReference type="Gene3D" id="3.40.710.10">
    <property type="entry name" value="DD-peptidase/beta-lactamase superfamily"/>
    <property type="match status" value="1"/>
</dbReference>
<evidence type="ECO:0000313" key="14">
    <source>
        <dbReference type="EMBL" id="CAD7289739.1"/>
    </source>
</evidence>
<feature type="domain" description="Penicillin-binding protein transpeptidase" evidence="12">
    <location>
        <begin position="289"/>
        <end position="526"/>
    </location>
</feature>
<evidence type="ECO:0000256" key="3">
    <source>
        <dbReference type="ARBA" id="ARBA00007739"/>
    </source>
</evidence>
<organism evidence="14 15">
    <name type="scientific">Campylobacter majalis</name>
    <dbReference type="NCBI Taxonomy" id="2790656"/>
    <lineage>
        <taxon>Bacteria</taxon>
        <taxon>Pseudomonadati</taxon>
        <taxon>Campylobacterota</taxon>
        <taxon>Epsilonproteobacteria</taxon>
        <taxon>Campylobacterales</taxon>
        <taxon>Campylobacteraceae</taxon>
        <taxon>Campylobacter</taxon>
    </lineage>
</organism>
<keyword evidence="9" id="KW-0511">Multifunctional enzyme</keyword>
<dbReference type="Proteomes" id="UP000789803">
    <property type="component" value="Unassembled WGS sequence"/>
</dbReference>
<evidence type="ECO:0000256" key="7">
    <source>
        <dbReference type="ARBA" id="ARBA00022679"/>
    </source>
</evidence>
<evidence type="ECO:0000256" key="2">
    <source>
        <dbReference type="ARBA" id="ARBA00007090"/>
    </source>
</evidence>
<keyword evidence="15" id="KW-1185">Reference proteome</keyword>
<name>A0ABM8Q9R8_9BACT</name>
<keyword evidence="8" id="KW-0378">Hydrolase</keyword>
<sequence>MKFRLLSMFILLLFVMFLILDKIFMLKITMHEPSPVVYAKNGEILTIRLNKNSQIFLPTTQIPQILKQSVIAYEDRYFYYHFGINPLSIMRATFHNLTHKNRIGASTITMQVARMLNQNKRTYINKIKEIFIAIQLEWHYSKDEILTMYFNLAPYGGNIYGVKSAAKIYFNKELESLSYSQIALLSTIPKNPNKNRLDKISDIKNVKNRLLKELYELKILDKNQYLRAKAESVQNTRLPLPNIAPNYCDIAIQNNQSKTALDLDIQNTMQTILNKTMQNLKSKNANNAAAIIIDNQKMQVISFMGSHDQNAKNGQNNALNMRRNTGSTLKPFIYSLALDHGLITPKSELIDTEISISNYTPQNFLNSFNGIVNATDALALSLNIPFVNLNQKLEKNSLYEMLYSLDLISENKDFYGASIALGSAELSLVNLAHLYTIYANDGMLKPLNIAGKTLNNQKNSIQLISNASAYLSAKAMSEAARSHLLQAYKYAKNSPKIAFKTGTSYLHKDLWAIGVNQNYTIAVWIGNFNSESTDKLTGLNDASKVVFEMFKLLDMRSKQSFIKRPNGIITMPTCLDAFVAKECKNEQIDEHIVGVMQKNRCELISAQELNFMLKNAIITQDELKNSKCSEILASSKPQITHIKQDQIILSEHPISKIMIKCHAFMGDDVYIKIDQDEYFTAKNGDDIFIDLTHGKHSIKCLDDGSNQSEVNIQIRSLR</sequence>
<dbReference type="EC" id="2.4.99.28" evidence="10"/>
<dbReference type="Gene3D" id="1.10.3810.10">
    <property type="entry name" value="Biosynthetic peptidoglycan transglycosylase-like"/>
    <property type="match status" value="1"/>
</dbReference>
<keyword evidence="5" id="KW-0645">Protease</keyword>
<dbReference type="InterPro" id="IPR012338">
    <property type="entry name" value="Beta-lactam/transpept-like"/>
</dbReference>
<comment type="similarity">
    <text evidence="2">In the C-terminal section; belongs to the transpeptidase family.</text>
</comment>
<comment type="caution">
    <text evidence="14">The sequence shown here is derived from an EMBL/GenBank/DDBJ whole genome shotgun (WGS) entry which is preliminary data.</text>
</comment>
<evidence type="ECO:0000256" key="4">
    <source>
        <dbReference type="ARBA" id="ARBA00022645"/>
    </source>
</evidence>
<accession>A0ABM8Q9R8</accession>
<dbReference type="InterPro" id="IPR036950">
    <property type="entry name" value="PBP_transglycosylase"/>
</dbReference>
<evidence type="ECO:0000259" key="13">
    <source>
        <dbReference type="Pfam" id="PF00912"/>
    </source>
</evidence>
<evidence type="ECO:0000256" key="1">
    <source>
        <dbReference type="ARBA" id="ARBA00004752"/>
    </source>
</evidence>
<proteinExistence type="inferred from homology"/>
<dbReference type="SUPFAM" id="SSF53955">
    <property type="entry name" value="Lysozyme-like"/>
    <property type="match status" value="1"/>
</dbReference>
<keyword evidence="7 14" id="KW-0808">Transferase</keyword>
<evidence type="ECO:0000256" key="11">
    <source>
        <dbReference type="ARBA" id="ARBA00049902"/>
    </source>
</evidence>
<dbReference type="InterPro" id="IPR001264">
    <property type="entry name" value="Glyco_trans_51"/>
</dbReference>
<feature type="domain" description="Glycosyl transferase family 51" evidence="13">
    <location>
        <begin position="50"/>
        <end position="212"/>
    </location>
</feature>
<dbReference type="InterPro" id="IPR001460">
    <property type="entry name" value="PCN-bd_Tpept"/>
</dbReference>
<comment type="pathway">
    <text evidence="1">Cell wall biogenesis; peptidoglycan biosynthesis.</text>
</comment>
<evidence type="ECO:0000313" key="15">
    <source>
        <dbReference type="Proteomes" id="UP000789803"/>
    </source>
</evidence>
<dbReference type="Pfam" id="PF00912">
    <property type="entry name" value="Transgly"/>
    <property type="match status" value="1"/>
</dbReference>
<comment type="similarity">
    <text evidence="3">In the N-terminal section; belongs to the glycosyltransferase 51 family.</text>
</comment>
<dbReference type="Pfam" id="PF00905">
    <property type="entry name" value="Transpeptidase"/>
    <property type="match status" value="1"/>
</dbReference>
<dbReference type="NCBIfam" id="TIGR02073">
    <property type="entry name" value="PBP_1c"/>
    <property type="match status" value="1"/>
</dbReference>
<dbReference type="GO" id="GO:0016757">
    <property type="term" value="F:glycosyltransferase activity"/>
    <property type="evidence" value="ECO:0007669"/>
    <property type="project" value="UniProtKB-KW"/>
</dbReference>
<gene>
    <name evidence="14" type="primary">mtgA</name>
    <name evidence="14" type="ORF">LMG7974_01817</name>
</gene>
<evidence type="ECO:0000256" key="8">
    <source>
        <dbReference type="ARBA" id="ARBA00022801"/>
    </source>
</evidence>
<dbReference type="InterPro" id="IPR023346">
    <property type="entry name" value="Lysozyme-like_dom_sf"/>
</dbReference>
<dbReference type="PANTHER" id="PTHR32282">
    <property type="entry name" value="BINDING PROTEIN TRANSPEPTIDASE, PUTATIVE-RELATED"/>
    <property type="match status" value="1"/>
</dbReference>
<keyword evidence="6 14" id="KW-0328">Glycosyltransferase</keyword>
<evidence type="ECO:0000256" key="9">
    <source>
        <dbReference type="ARBA" id="ARBA00023268"/>
    </source>
</evidence>
<dbReference type="PANTHER" id="PTHR32282:SF15">
    <property type="entry name" value="PENICILLIN-BINDING PROTEIN 1C"/>
    <property type="match status" value="1"/>
</dbReference>